<protein>
    <submittedName>
        <fullName evidence="2">Uncharacterized protein</fullName>
    </submittedName>
</protein>
<dbReference type="Proteomes" id="UP000266723">
    <property type="component" value="Unassembled WGS sequence"/>
</dbReference>
<proteinExistence type="predicted"/>
<keyword evidence="3" id="KW-1185">Reference proteome</keyword>
<sequence length="64" mass="7028">MMSNGVVAAWNRDQVLAAKRGCIAGDHRGMKPSAAKLRRIHALDRKQRSQADDGRGEISTKALR</sequence>
<reference evidence="2 3" key="1">
    <citation type="journal article" date="2020" name="BMC Genomics">
        <title>Intraspecific diversification of the crop wild relative Brassica cretica Lam. using demographic model selection.</title>
        <authorList>
            <person name="Kioukis A."/>
            <person name="Michalopoulou V.A."/>
            <person name="Briers L."/>
            <person name="Pirintsos S."/>
            <person name="Studholme D.J."/>
            <person name="Pavlidis P."/>
            <person name="Sarris P.F."/>
        </authorList>
    </citation>
    <scope>NUCLEOTIDE SEQUENCE [LARGE SCALE GENOMIC DNA]</scope>
    <source>
        <strain evidence="3">cv. PFS-1207/04</strain>
    </source>
</reference>
<feature type="compositionally biased region" description="Basic and acidic residues" evidence="1">
    <location>
        <begin position="41"/>
        <end position="58"/>
    </location>
</feature>
<comment type="caution">
    <text evidence="2">The sequence shown here is derived from an EMBL/GenBank/DDBJ whole genome shotgun (WGS) entry which is preliminary data.</text>
</comment>
<evidence type="ECO:0000313" key="3">
    <source>
        <dbReference type="Proteomes" id="UP000266723"/>
    </source>
</evidence>
<gene>
    <name evidence="2" type="ORF">DY000_02045928</name>
</gene>
<dbReference type="EMBL" id="QGKV02000297">
    <property type="protein sequence ID" value="KAF3605159.1"/>
    <property type="molecule type" value="Genomic_DNA"/>
</dbReference>
<accession>A0ABQ7ENP5</accession>
<organism evidence="2 3">
    <name type="scientific">Brassica cretica</name>
    <name type="common">Mustard</name>
    <dbReference type="NCBI Taxonomy" id="69181"/>
    <lineage>
        <taxon>Eukaryota</taxon>
        <taxon>Viridiplantae</taxon>
        <taxon>Streptophyta</taxon>
        <taxon>Embryophyta</taxon>
        <taxon>Tracheophyta</taxon>
        <taxon>Spermatophyta</taxon>
        <taxon>Magnoliopsida</taxon>
        <taxon>eudicotyledons</taxon>
        <taxon>Gunneridae</taxon>
        <taxon>Pentapetalae</taxon>
        <taxon>rosids</taxon>
        <taxon>malvids</taxon>
        <taxon>Brassicales</taxon>
        <taxon>Brassicaceae</taxon>
        <taxon>Brassiceae</taxon>
        <taxon>Brassica</taxon>
    </lineage>
</organism>
<evidence type="ECO:0000256" key="1">
    <source>
        <dbReference type="SAM" id="MobiDB-lite"/>
    </source>
</evidence>
<evidence type="ECO:0000313" key="2">
    <source>
        <dbReference type="EMBL" id="KAF3605159.1"/>
    </source>
</evidence>
<name>A0ABQ7ENP5_BRACR</name>
<feature type="region of interest" description="Disordered" evidence="1">
    <location>
        <begin position="41"/>
        <end position="64"/>
    </location>
</feature>